<sequence length="100" mass="10875">MLRKISLASMLCISAFSAFGGQNAWQDDHNVYRYLKSPSGECKNTKEDCADLQAYSVTQFKKADGFNGMPYGLGGTTAIDVDNNGQADYDVVKYSGNKAT</sequence>
<dbReference type="EMBL" id="CP059736">
    <property type="protein sequence ID" value="WDE02263.1"/>
    <property type="molecule type" value="Genomic_DNA"/>
</dbReference>
<gene>
    <name evidence="2" type="ORF">SG35_031405</name>
</gene>
<reference evidence="2 3" key="1">
    <citation type="journal article" date="2015" name="Genome Announc.">
        <title>Draft Genome Sequences of Marine Isolates of Thalassomonas viridans and Thalassomonas actiniarum.</title>
        <authorList>
            <person name="Olonade I."/>
            <person name="van Zyl L.J."/>
            <person name="Trindade M."/>
        </authorList>
    </citation>
    <scope>NUCLEOTIDE SEQUENCE [LARGE SCALE GENOMIC DNA]</scope>
    <source>
        <strain evidence="2 3">A5K-106</strain>
    </source>
</reference>
<evidence type="ECO:0000313" key="2">
    <source>
        <dbReference type="EMBL" id="WDE02263.1"/>
    </source>
</evidence>
<feature type="chain" id="PRO_5042097454" evidence="1">
    <location>
        <begin position="21"/>
        <end position="100"/>
    </location>
</feature>
<dbReference type="KEGG" id="tact:SG35_031405"/>
<evidence type="ECO:0000256" key="1">
    <source>
        <dbReference type="SAM" id="SignalP"/>
    </source>
</evidence>
<protein>
    <submittedName>
        <fullName evidence="2">Uncharacterized protein</fullName>
    </submittedName>
</protein>
<keyword evidence="3" id="KW-1185">Reference proteome</keyword>
<keyword evidence="1" id="KW-0732">Signal</keyword>
<feature type="signal peptide" evidence="1">
    <location>
        <begin position="1"/>
        <end position="20"/>
    </location>
</feature>
<proteinExistence type="predicted"/>
<dbReference type="AlphaFoldDB" id="A0AAF0C661"/>
<accession>A0AAF0C661</accession>
<dbReference type="Proteomes" id="UP000032568">
    <property type="component" value="Chromosome pTact"/>
</dbReference>
<dbReference type="RefSeq" id="WP_044831110.1">
    <property type="nucleotide sequence ID" value="NZ_CP059736.1"/>
</dbReference>
<reference evidence="2 3" key="2">
    <citation type="journal article" date="2022" name="Mar. Drugs">
        <title>Bioassay-Guided Fractionation Leads to the Detection of Cholic Acid Generated by the Rare Thalassomonas sp.</title>
        <authorList>
            <person name="Pheiffer F."/>
            <person name="Schneider Y.K."/>
            <person name="Hansen E.H."/>
            <person name="Andersen J.H."/>
            <person name="Isaksson J."/>
            <person name="Busche T."/>
            <person name="R C."/>
            <person name="Kalinowski J."/>
            <person name="Zyl L.V."/>
            <person name="Trindade M."/>
        </authorList>
    </citation>
    <scope>NUCLEOTIDE SEQUENCE [LARGE SCALE GENOMIC DNA]</scope>
    <source>
        <strain evidence="2 3">A5K-106</strain>
    </source>
</reference>
<organism evidence="2 3">
    <name type="scientific">Thalassomonas actiniarum</name>
    <dbReference type="NCBI Taxonomy" id="485447"/>
    <lineage>
        <taxon>Bacteria</taxon>
        <taxon>Pseudomonadati</taxon>
        <taxon>Pseudomonadota</taxon>
        <taxon>Gammaproteobacteria</taxon>
        <taxon>Alteromonadales</taxon>
        <taxon>Colwelliaceae</taxon>
        <taxon>Thalassomonas</taxon>
    </lineage>
</organism>
<evidence type="ECO:0000313" key="3">
    <source>
        <dbReference type="Proteomes" id="UP000032568"/>
    </source>
</evidence>
<name>A0AAF0C661_9GAMM</name>